<proteinExistence type="inferred from homology"/>
<evidence type="ECO:0000256" key="2">
    <source>
        <dbReference type="ARBA" id="ARBA00022475"/>
    </source>
</evidence>
<feature type="transmembrane region" description="Helical" evidence="7">
    <location>
        <begin position="549"/>
        <end position="571"/>
    </location>
</feature>
<dbReference type="InterPro" id="IPR025857">
    <property type="entry name" value="MacB_PCD"/>
</dbReference>
<comment type="subcellular location">
    <subcellularLocation>
        <location evidence="1">Cell membrane</location>
        <topology evidence="1">Multi-pass membrane protein</topology>
    </subcellularLocation>
</comment>
<accession>A0A841GN04</accession>
<dbReference type="Pfam" id="PF02687">
    <property type="entry name" value="FtsX"/>
    <property type="match status" value="2"/>
</dbReference>
<keyword evidence="2" id="KW-1003">Cell membrane</keyword>
<protein>
    <submittedName>
        <fullName evidence="10">Putative permease</fullName>
    </submittedName>
</protein>
<evidence type="ECO:0000256" key="5">
    <source>
        <dbReference type="ARBA" id="ARBA00023136"/>
    </source>
</evidence>
<evidence type="ECO:0000256" key="3">
    <source>
        <dbReference type="ARBA" id="ARBA00022692"/>
    </source>
</evidence>
<comment type="caution">
    <text evidence="10">The sequence shown here is derived from an EMBL/GenBank/DDBJ whole genome shotgun (WGS) entry which is preliminary data.</text>
</comment>
<dbReference type="Proteomes" id="UP000582837">
    <property type="component" value="Unassembled WGS sequence"/>
</dbReference>
<feature type="transmembrane region" description="Helical" evidence="7">
    <location>
        <begin position="21"/>
        <end position="40"/>
    </location>
</feature>
<feature type="domain" description="MacB-like periplasmic core" evidence="9">
    <location>
        <begin position="296"/>
        <end position="459"/>
    </location>
</feature>
<feature type="transmembrane region" description="Helical" evidence="7">
    <location>
        <begin position="493"/>
        <end position="522"/>
    </location>
</feature>
<dbReference type="InterPro" id="IPR050250">
    <property type="entry name" value="Macrolide_Exporter_MacB"/>
</dbReference>
<dbReference type="AlphaFoldDB" id="A0A841GN04"/>
<gene>
    <name evidence="10" type="ORF">HNQ61_000303</name>
</gene>
<feature type="transmembrane region" description="Helical" evidence="7">
    <location>
        <begin position="88"/>
        <end position="110"/>
    </location>
</feature>
<keyword evidence="5 7" id="KW-0472">Membrane</keyword>
<evidence type="ECO:0000313" key="11">
    <source>
        <dbReference type="Proteomes" id="UP000582837"/>
    </source>
</evidence>
<evidence type="ECO:0000256" key="6">
    <source>
        <dbReference type="ARBA" id="ARBA00038076"/>
    </source>
</evidence>
<dbReference type="RefSeq" id="WP_170030984.1">
    <property type="nucleotide sequence ID" value="NZ_JABDTL010000001.1"/>
</dbReference>
<dbReference type="PANTHER" id="PTHR30572">
    <property type="entry name" value="MEMBRANE COMPONENT OF TRANSPORTER-RELATED"/>
    <property type="match status" value="1"/>
</dbReference>
<evidence type="ECO:0000259" key="9">
    <source>
        <dbReference type="Pfam" id="PF12704"/>
    </source>
</evidence>
<keyword evidence="3 7" id="KW-0812">Transmembrane</keyword>
<dbReference type="GO" id="GO:0005886">
    <property type="term" value="C:plasma membrane"/>
    <property type="evidence" value="ECO:0007669"/>
    <property type="project" value="UniProtKB-SubCell"/>
</dbReference>
<feature type="transmembrane region" description="Helical" evidence="7">
    <location>
        <begin position="232"/>
        <end position="251"/>
    </location>
</feature>
<keyword evidence="4 7" id="KW-1133">Transmembrane helix</keyword>
<sequence length="620" mass="63271">MNLRQRTGRGPLRALLRAPGYALPAFTAMALGIMHGGPLLSLARARLGLAAPHAAGPAFDRAPGGGWTTRLVAPETVQALGVDALVRAALAAVLLLMAAAAVNLATLVLARATARRADTAVRAALGATPGRLVRAAVAEAGALGMAGIVAGALLGAAVSLLVRASWPASAGSMGAYRPALGIGAAAAALLIPTLLLAVIPAWTGARGRLHGWLAAGARATAGPGEVLLRKGLTILQFGAALMLLCGALVLVRGSLPRSDPQALGFDPRDTLTFRMHLPPGAADAAHEQSRLLAAVRAVPGVVSASAASPGAWLAQGETDWVHSRCRGCGDAGVLTPLLAGGAVHHAVAPGYFRALGIRVLAGREFGADEGAGGRPAVLVNRAFATFMLPRANPVGQRVSFTGPFGRMYDVVGVVDDVHARSAGSTGVPVPAVYLSALQHPPRTLDVAVRTRGEPMDVAEAVRAAAAASVPGARIRDVRTMDELLRRHAAPLRWFGWLMAAVAAGSLALSAGGLFAVMNFAVARRRREIGVRMALGASQRDVVRQMLKEAARVACFGAVLGGAGALTLARGLELGFAGMHALDWPVYAGVAALLAAVCLAAAWFPARQAAGVQPMEALRAD</sequence>
<evidence type="ECO:0000259" key="8">
    <source>
        <dbReference type="Pfam" id="PF02687"/>
    </source>
</evidence>
<evidence type="ECO:0000256" key="7">
    <source>
        <dbReference type="SAM" id="Phobius"/>
    </source>
</evidence>
<feature type="transmembrane region" description="Helical" evidence="7">
    <location>
        <begin position="583"/>
        <end position="605"/>
    </location>
</feature>
<name>A0A841GN04_9BACT</name>
<keyword evidence="11" id="KW-1185">Reference proteome</keyword>
<feature type="transmembrane region" description="Helical" evidence="7">
    <location>
        <begin position="182"/>
        <end position="202"/>
    </location>
</feature>
<dbReference type="GO" id="GO:0022857">
    <property type="term" value="F:transmembrane transporter activity"/>
    <property type="evidence" value="ECO:0007669"/>
    <property type="project" value="TreeGrafter"/>
</dbReference>
<reference evidence="10 11" key="1">
    <citation type="submission" date="2020-08" db="EMBL/GenBank/DDBJ databases">
        <title>Genomic Encyclopedia of Type Strains, Phase IV (KMG-IV): sequencing the most valuable type-strain genomes for metagenomic binning, comparative biology and taxonomic classification.</title>
        <authorList>
            <person name="Goeker M."/>
        </authorList>
    </citation>
    <scope>NUCLEOTIDE SEQUENCE [LARGE SCALE GENOMIC DNA]</scope>
    <source>
        <strain evidence="10 11">DSM 29007</strain>
    </source>
</reference>
<evidence type="ECO:0000313" key="10">
    <source>
        <dbReference type="EMBL" id="MBB6068692.1"/>
    </source>
</evidence>
<dbReference type="PANTHER" id="PTHR30572:SF4">
    <property type="entry name" value="ABC TRANSPORTER PERMEASE YTRF"/>
    <property type="match status" value="1"/>
</dbReference>
<organism evidence="10 11">
    <name type="scientific">Longimicrobium terrae</name>
    <dbReference type="NCBI Taxonomy" id="1639882"/>
    <lineage>
        <taxon>Bacteria</taxon>
        <taxon>Pseudomonadati</taxon>
        <taxon>Gemmatimonadota</taxon>
        <taxon>Longimicrobiia</taxon>
        <taxon>Longimicrobiales</taxon>
        <taxon>Longimicrobiaceae</taxon>
        <taxon>Longimicrobium</taxon>
    </lineage>
</organism>
<feature type="domain" description="ABC3 transporter permease C-terminal" evidence="8">
    <location>
        <begin position="501"/>
        <end position="613"/>
    </location>
</feature>
<feature type="transmembrane region" description="Helical" evidence="7">
    <location>
        <begin position="140"/>
        <end position="162"/>
    </location>
</feature>
<dbReference type="Pfam" id="PF12704">
    <property type="entry name" value="MacB_PCD"/>
    <property type="match status" value="1"/>
</dbReference>
<feature type="domain" description="ABC3 transporter permease C-terminal" evidence="8">
    <location>
        <begin position="92"/>
        <end position="203"/>
    </location>
</feature>
<comment type="similarity">
    <text evidence="6">Belongs to the ABC-4 integral membrane protein family.</text>
</comment>
<evidence type="ECO:0000256" key="4">
    <source>
        <dbReference type="ARBA" id="ARBA00022989"/>
    </source>
</evidence>
<dbReference type="InterPro" id="IPR003838">
    <property type="entry name" value="ABC3_permease_C"/>
</dbReference>
<dbReference type="EMBL" id="JACHIA010000001">
    <property type="protein sequence ID" value="MBB6068692.1"/>
    <property type="molecule type" value="Genomic_DNA"/>
</dbReference>
<evidence type="ECO:0000256" key="1">
    <source>
        <dbReference type="ARBA" id="ARBA00004651"/>
    </source>
</evidence>